<dbReference type="Gene3D" id="4.10.320.10">
    <property type="entry name" value="E3-binding domain"/>
    <property type="match status" value="1"/>
</dbReference>
<evidence type="ECO:0000256" key="7">
    <source>
        <dbReference type="RuleBase" id="RU003423"/>
    </source>
</evidence>
<dbReference type="PROSITE" id="PS51826">
    <property type="entry name" value="PSBD"/>
    <property type="match status" value="1"/>
</dbReference>
<proteinExistence type="inferred from homology"/>
<keyword evidence="4 7" id="KW-0808">Transferase</keyword>
<comment type="caution">
    <text evidence="11">The sequence shown here is derived from an EMBL/GenBank/DDBJ whole genome shotgun (WGS) entry which is preliminary data.</text>
</comment>
<dbReference type="CDD" id="cd06849">
    <property type="entry name" value="lipoyl_domain"/>
    <property type="match status" value="2"/>
</dbReference>
<dbReference type="RefSeq" id="WP_095512207.1">
    <property type="nucleotide sequence ID" value="NZ_MQWD01000001.1"/>
</dbReference>
<dbReference type="PANTHER" id="PTHR43178">
    <property type="entry name" value="DIHYDROLIPOAMIDE ACETYLTRANSFERASE COMPONENT OF PYRUVATE DEHYDROGENASE COMPLEX"/>
    <property type="match status" value="1"/>
</dbReference>
<evidence type="ECO:0000259" key="10">
    <source>
        <dbReference type="PROSITE" id="PS51826"/>
    </source>
</evidence>
<evidence type="ECO:0000313" key="12">
    <source>
        <dbReference type="Proteomes" id="UP000216339"/>
    </source>
</evidence>
<dbReference type="GO" id="GO:0016407">
    <property type="term" value="F:acetyltransferase activity"/>
    <property type="evidence" value="ECO:0007669"/>
    <property type="project" value="TreeGrafter"/>
</dbReference>
<dbReference type="GO" id="GO:0005737">
    <property type="term" value="C:cytoplasm"/>
    <property type="evidence" value="ECO:0007669"/>
    <property type="project" value="TreeGrafter"/>
</dbReference>
<feature type="domain" description="Peripheral subunit-binding (PSBD)" evidence="10">
    <location>
        <begin position="309"/>
        <end position="349"/>
    </location>
</feature>
<dbReference type="InterPro" id="IPR050743">
    <property type="entry name" value="2-oxoacid_DH_E2_comp"/>
</dbReference>
<gene>
    <name evidence="11" type="ORF">BSZ37_19920</name>
</gene>
<evidence type="ECO:0000259" key="9">
    <source>
        <dbReference type="PROSITE" id="PS50968"/>
    </source>
</evidence>
<feature type="compositionally biased region" description="Low complexity" evidence="8">
    <location>
        <begin position="264"/>
        <end position="278"/>
    </location>
</feature>
<dbReference type="GO" id="GO:0031405">
    <property type="term" value="F:lipoic acid binding"/>
    <property type="evidence" value="ECO:0007669"/>
    <property type="project" value="TreeGrafter"/>
</dbReference>
<keyword evidence="12" id="KW-1185">Reference proteome</keyword>
<feature type="compositionally biased region" description="Low complexity" evidence="8">
    <location>
        <begin position="285"/>
        <end position="297"/>
    </location>
</feature>
<feature type="region of interest" description="Disordered" evidence="8">
    <location>
        <begin position="352"/>
        <end position="420"/>
    </location>
</feature>
<sequence>MARVDVVMPKMGESVMEGTVLEWKKAVGDAVEADETLLEISTDKVDSEVPSPEAGRIVEILVEENETVDVGTPIAVIETDVNAEVGAAPEAAPPAEDASADEDPIEDAAEPLTEVQPVGEDPQPEPEAKPAAPPVRPAGDAPAAPASGGARTEVVMPKMGESVMEGTVLEWKKAVGDAVEADETLLEISTDKVDSEVPSPEAGTLLEILVEEGETVDVGTPIAVIGAAGAAPVEAAPAGGDGSTSLPTGSAQADEPEPYEKSYGGEASDAAAAAAPAVQEERGAEAAAAATASAEPAGPIPTRDDAGNFYSPLVRSIAEAEGIRLSELQQISGSGADGRVSKADVMAYLESRDEAPAQPASAPAPEPKSYGAESPAPQAAPATPAAAPAPQARQAPTAPSKPVSKPAPAASGDTAGERVEVVEMDRMRQLIAEHMRRSKDTSAHVTSFAEVDVTGLVRHREAHKAEFQQREGVKLTYTPYFIEAAIEPLRDHPLLNASVEGTRVLIKKDYHVGIAVALGTKGLLVPVVRNAGQQNLTGLAHNVADLADRARSKKLQPDELQGGTFTITNVGSLGSLMGTPIINQPQTAILSPGAIVKRPVVVDGPDGGDVIAIRHMVYISLSYDHRIIDGAMAASFLAAYRHQLESYAVDTPLA</sequence>
<evidence type="ECO:0000256" key="2">
    <source>
        <dbReference type="ARBA" id="ARBA00007317"/>
    </source>
</evidence>
<dbReference type="InterPro" id="IPR000089">
    <property type="entry name" value="Biotin_lipoyl"/>
</dbReference>
<dbReference type="InterPro" id="IPR023213">
    <property type="entry name" value="CAT-like_dom_sf"/>
</dbReference>
<evidence type="ECO:0000256" key="6">
    <source>
        <dbReference type="ARBA" id="ARBA00023315"/>
    </source>
</evidence>
<evidence type="ECO:0000256" key="3">
    <source>
        <dbReference type="ARBA" id="ARBA00011484"/>
    </source>
</evidence>
<keyword evidence="5 7" id="KW-0450">Lipoyl</keyword>
<dbReference type="InterPro" id="IPR001078">
    <property type="entry name" value="2-oxoacid_DH_actylTfrase"/>
</dbReference>
<dbReference type="InterPro" id="IPR011053">
    <property type="entry name" value="Single_hybrid_motif"/>
</dbReference>
<feature type="compositionally biased region" description="Low complexity" evidence="8">
    <location>
        <begin position="375"/>
        <end position="411"/>
    </location>
</feature>
<keyword evidence="6 7" id="KW-0012">Acyltransferase</keyword>
<evidence type="ECO:0000256" key="8">
    <source>
        <dbReference type="SAM" id="MobiDB-lite"/>
    </source>
</evidence>
<dbReference type="Proteomes" id="UP000216339">
    <property type="component" value="Unassembled WGS sequence"/>
</dbReference>
<evidence type="ECO:0000256" key="5">
    <source>
        <dbReference type="ARBA" id="ARBA00022823"/>
    </source>
</evidence>
<dbReference type="InterPro" id="IPR036625">
    <property type="entry name" value="E3-bd_dom_sf"/>
</dbReference>
<dbReference type="PANTHER" id="PTHR43178:SF5">
    <property type="entry name" value="LIPOAMIDE ACYLTRANSFERASE COMPONENT OF BRANCHED-CHAIN ALPHA-KETO ACID DEHYDROGENASE COMPLEX, MITOCHONDRIAL"/>
    <property type="match status" value="1"/>
</dbReference>
<dbReference type="Pfam" id="PF02817">
    <property type="entry name" value="E3_binding"/>
    <property type="match status" value="1"/>
</dbReference>
<dbReference type="InterPro" id="IPR003016">
    <property type="entry name" value="2-oxoA_DH_lipoyl-BS"/>
</dbReference>
<comment type="cofactor">
    <cofactor evidence="1 7">
        <name>(R)-lipoate</name>
        <dbReference type="ChEBI" id="CHEBI:83088"/>
    </cofactor>
</comment>
<feature type="domain" description="Lipoyl-binding" evidence="9">
    <location>
        <begin position="3"/>
        <end position="78"/>
    </location>
</feature>
<evidence type="ECO:0000256" key="1">
    <source>
        <dbReference type="ARBA" id="ARBA00001938"/>
    </source>
</evidence>
<dbReference type="InterPro" id="IPR004167">
    <property type="entry name" value="PSBD"/>
</dbReference>
<dbReference type="SUPFAM" id="SSF51230">
    <property type="entry name" value="Single hybrid motif"/>
    <property type="match status" value="2"/>
</dbReference>
<name>A0A271J7A9_9BACT</name>
<dbReference type="EMBL" id="MQWD01000001">
    <property type="protein sequence ID" value="PAP78529.1"/>
    <property type="molecule type" value="Genomic_DNA"/>
</dbReference>
<dbReference type="PROSITE" id="PS50968">
    <property type="entry name" value="BIOTINYL_LIPOYL"/>
    <property type="match status" value="2"/>
</dbReference>
<dbReference type="OrthoDB" id="9805770at2"/>
<dbReference type="Pfam" id="PF00364">
    <property type="entry name" value="Biotin_lipoyl"/>
    <property type="match status" value="2"/>
</dbReference>
<comment type="subunit">
    <text evidence="3">Forms a 24-polypeptide structural core with octahedral symmetry.</text>
</comment>
<reference evidence="11 12" key="1">
    <citation type="submission" date="2016-11" db="EMBL/GenBank/DDBJ databases">
        <title>Study of marine rhodopsin-containing bacteria.</title>
        <authorList>
            <person name="Yoshizawa S."/>
            <person name="Kumagai Y."/>
            <person name="Kogure K."/>
        </authorList>
    </citation>
    <scope>NUCLEOTIDE SEQUENCE [LARGE SCALE GENOMIC DNA]</scope>
    <source>
        <strain evidence="11 12">SAORIC-28</strain>
    </source>
</reference>
<dbReference type="Pfam" id="PF00198">
    <property type="entry name" value="2-oxoacid_dh"/>
    <property type="match status" value="1"/>
</dbReference>
<organism evidence="11 12">
    <name type="scientific">Rubrivirga marina</name>
    <dbReference type="NCBI Taxonomy" id="1196024"/>
    <lineage>
        <taxon>Bacteria</taxon>
        <taxon>Pseudomonadati</taxon>
        <taxon>Rhodothermota</taxon>
        <taxon>Rhodothermia</taxon>
        <taxon>Rhodothermales</taxon>
        <taxon>Rubricoccaceae</taxon>
        <taxon>Rubrivirga</taxon>
    </lineage>
</organism>
<accession>A0A271J7A9</accession>
<feature type="domain" description="Lipoyl-binding" evidence="9">
    <location>
        <begin position="151"/>
        <end position="226"/>
    </location>
</feature>
<evidence type="ECO:0000256" key="4">
    <source>
        <dbReference type="ARBA" id="ARBA00022679"/>
    </source>
</evidence>
<feature type="region of interest" description="Disordered" evidence="8">
    <location>
        <begin position="114"/>
        <end position="150"/>
    </location>
</feature>
<evidence type="ECO:0000313" key="11">
    <source>
        <dbReference type="EMBL" id="PAP78529.1"/>
    </source>
</evidence>
<comment type="similarity">
    <text evidence="2 7">Belongs to the 2-oxoacid dehydrogenase family.</text>
</comment>
<dbReference type="Gene3D" id="3.30.559.10">
    <property type="entry name" value="Chloramphenicol acetyltransferase-like domain"/>
    <property type="match status" value="1"/>
</dbReference>
<dbReference type="AlphaFoldDB" id="A0A271J7A9"/>
<dbReference type="SUPFAM" id="SSF47005">
    <property type="entry name" value="Peripheral subunit-binding domain of 2-oxo acid dehydrogenase complex"/>
    <property type="match status" value="1"/>
</dbReference>
<dbReference type="EC" id="2.3.1.-" evidence="7"/>
<dbReference type="SUPFAM" id="SSF52777">
    <property type="entry name" value="CoA-dependent acyltransferases"/>
    <property type="match status" value="1"/>
</dbReference>
<dbReference type="PROSITE" id="PS00189">
    <property type="entry name" value="LIPOYL"/>
    <property type="match status" value="2"/>
</dbReference>
<protein>
    <recommendedName>
        <fullName evidence="7">Dihydrolipoamide acetyltransferase component of pyruvate dehydrogenase complex</fullName>
        <ecNumber evidence="7">2.3.1.-</ecNumber>
    </recommendedName>
</protein>
<dbReference type="Gene3D" id="2.40.50.100">
    <property type="match status" value="2"/>
</dbReference>
<feature type="compositionally biased region" description="Low complexity" evidence="8">
    <location>
        <begin position="137"/>
        <end position="150"/>
    </location>
</feature>
<feature type="region of interest" description="Disordered" evidence="8">
    <location>
        <begin position="233"/>
        <end position="305"/>
    </location>
</feature>